<evidence type="ECO:0000313" key="1">
    <source>
        <dbReference type="EMBL" id="BAK84792.1"/>
    </source>
</evidence>
<reference evidence="2" key="1">
    <citation type="journal article" date="2011" name="J. Bacteriol.">
        <title>Complete genome sequence of NBRC 3288, a unique cellulose-nonproducing strain of Gluconacetobacter xylinus isolated from vinegar.</title>
        <authorList>
            <person name="Ogino H."/>
            <person name="Azuma Y."/>
            <person name="Hosoyama A."/>
            <person name="Nakazawa H."/>
            <person name="Matsutani M."/>
            <person name="Hasegawa A."/>
            <person name="Otsuyama K."/>
            <person name="Matsushita K."/>
            <person name="Fujita N."/>
            <person name="Shirai M."/>
        </authorList>
    </citation>
    <scope>NUCLEOTIDE SEQUENCE [LARGE SCALE GENOMIC DNA]</scope>
    <source>
        <strain evidence="2">NBRC 3288 / BCRC 11682 / LMG 1693</strain>
    </source>
</reference>
<dbReference type="KEGG" id="gxy:GLX_23800"/>
<name>G2I1I4_KOMMN</name>
<dbReference type="AlphaFoldDB" id="G2I1I4"/>
<protein>
    <submittedName>
        <fullName evidence="1">Uncharacterized protein</fullName>
    </submittedName>
</protein>
<proteinExistence type="predicted"/>
<dbReference type="Proteomes" id="UP000009044">
    <property type="component" value="Chromosome"/>
</dbReference>
<accession>G2I1I4</accession>
<dbReference type="EMBL" id="AP012159">
    <property type="protein sequence ID" value="BAK84792.1"/>
    <property type="molecule type" value="Genomic_DNA"/>
</dbReference>
<dbReference type="HOGENOM" id="CLU_1127914_0_0_5"/>
<evidence type="ECO:0000313" key="2">
    <source>
        <dbReference type="Proteomes" id="UP000009044"/>
    </source>
</evidence>
<sequence length="246" mass="26249">MKGFSKILSLPIRRLCWMRFRISGAPALFHKRLSQGNRLMDRGVSLTLSGGKICQKILFPSDTAMASGRGAREGQGQGAPHNATAIPRQAGSGGAAGIRGMTDGGGKPCPERATGTVLECMLVSAAGFEPTAPGFIPLRLSPPPCCTWRSWSGLSLHHGPCAVDRCCPSSLYTLPAEAGLGSGLARQRTARAFPEFEQIRHVVSRHDAQLKPGILCSIRLSYADTLGSCNRAYAVRQGCLQSVERF</sequence>
<organism evidence="1 2">
    <name type="scientific">Komagataeibacter medellinensis (strain NBRC 3288 / BCRC 11682 / LMG 1693 / Kondo 51)</name>
    <name type="common">Gluconacetobacter medellinensis</name>
    <dbReference type="NCBI Taxonomy" id="634177"/>
    <lineage>
        <taxon>Bacteria</taxon>
        <taxon>Pseudomonadati</taxon>
        <taxon>Pseudomonadota</taxon>
        <taxon>Alphaproteobacteria</taxon>
        <taxon>Acetobacterales</taxon>
        <taxon>Acetobacteraceae</taxon>
        <taxon>Komagataeibacter</taxon>
    </lineage>
</organism>
<gene>
    <name evidence="1" type="ordered locus">GLX_23800</name>
</gene>